<feature type="transmembrane region" description="Helical" evidence="6">
    <location>
        <begin position="267"/>
        <end position="290"/>
    </location>
</feature>
<keyword evidence="3 6" id="KW-0812">Transmembrane</keyword>
<comment type="function">
    <text evidence="6">Catalyzes both the uptake and excretion of putrescine. The uptake of putrescine is dependent on the membrane potential and the excretion involves putrescine-ornithine antiporter activity.</text>
</comment>
<evidence type="ECO:0000256" key="3">
    <source>
        <dbReference type="ARBA" id="ARBA00022692"/>
    </source>
</evidence>
<feature type="transmembrane region" description="Helical" evidence="6">
    <location>
        <begin position="39"/>
        <end position="63"/>
    </location>
</feature>
<keyword evidence="8" id="KW-1185">Reference proteome</keyword>
<organism evidence="7 8">
    <name type="scientific">Aquipseudomonas alcaligenes</name>
    <name type="common">Pseudomonas alcaligenes</name>
    <dbReference type="NCBI Taxonomy" id="43263"/>
    <lineage>
        <taxon>Bacteria</taxon>
        <taxon>Pseudomonadati</taxon>
        <taxon>Pseudomonadota</taxon>
        <taxon>Gammaproteobacteria</taxon>
        <taxon>Pseudomonadales</taxon>
        <taxon>Pseudomonadaceae</taxon>
        <taxon>Aquipseudomonas</taxon>
    </lineage>
</organism>
<comment type="similarity">
    <text evidence="6">Belongs to the amino acid-polyamine-organocation (APC) superfamily. Basic amino acid/polyamine antiporter (APA) (TC 2.A.3.2) family.</text>
</comment>
<evidence type="ECO:0000256" key="5">
    <source>
        <dbReference type="ARBA" id="ARBA00023136"/>
    </source>
</evidence>
<name>A0ABR7S6G0_AQUAC</name>
<keyword evidence="6" id="KW-0997">Cell inner membrane</keyword>
<feature type="transmembrane region" description="Helical" evidence="6">
    <location>
        <begin position="350"/>
        <end position="373"/>
    </location>
</feature>
<keyword evidence="4 6" id="KW-1133">Transmembrane helix</keyword>
<dbReference type="EMBL" id="LZEU01000001">
    <property type="protein sequence ID" value="MBC9252302.1"/>
    <property type="molecule type" value="Genomic_DNA"/>
</dbReference>
<dbReference type="InterPro" id="IPR002293">
    <property type="entry name" value="AA/rel_permease1"/>
</dbReference>
<keyword evidence="6" id="KW-0813">Transport</keyword>
<comment type="caution">
    <text evidence="7">The sequence shown here is derived from an EMBL/GenBank/DDBJ whole genome shotgun (WGS) entry which is preliminary data.</text>
</comment>
<dbReference type="PANTHER" id="PTHR42770">
    <property type="entry name" value="AMINO ACID TRANSPORTER-RELATED"/>
    <property type="match status" value="1"/>
</dbReference>
<feature type="transmembrane region" description="Helical" evidence="6">
    <location>
        <begin position="84"/>
        <end position="108"/>
    </location>
</feature>
<dbReference type="Proteomes" id="UP000744555">
    <property type="component" value="Unassembled WGS sequence"/>
</dbReference>
<accession>A0ABR7S6G0</accession>
<proteinExistence type="inferred from homology"/>
<sequence length="445" mass="47063">MPVKKMGLTGLTTLVAVNMMGSGIILLPSSMAQLGAVSLLSWVITAIGSMAIAYCFAQCGVYCTRPGGMSAYTEEAHGKSAFFLCSYLYFLSLAIGNVAIAISAVGYLTPFIPWLGSGAIPLFVGTCGLIWLTSLANFGGPKVTGQIGSFTVWGVIIPVAGLSVLGWFWFDPAILEAAWNPHELPTGQIISQSIPLTLWAFLGMESAAQNSDAVDNPKRNVPLACLLGTFGAAVIYILSTTVIQGIIPNAELANSSAPFAYVYAQMFNPLVGNIIMALAVIACVGSLLGWQFTLAQTAKVTAEQRMFPQIFARVTLLGAPLLGLIANAVLQSLMALSTISPNASEQFSKLVNLAAVTNIIPYITSLSALLIIMQKAGVSRSVRNRNVFALIVAMGYSFYALYASGTEAVFGGMLVTAVGYLLFGYIADRMLEHRTPAAPLQEARP</sequence>
<keyword evidence="6" id="KW-0769">Symport</keyword>
<reference evidence="7 8" key="1">
    <citation type="submission" date="2016-06" db="EMBL/GenBank/DDBJ databases">
        <authorList>
            <person name="Ramos C."/>
            <person name="Pintado A."/>
            <person name="Crespo-Gomez J.I."/>
        </authorList>
    </citation>
    <scope>NUCLEOTIDE SEQUENCE [LARGE SCALE GENOMIC DNA]</scope>
    <source>
        <strain evidence="7 8">AVO110</strain>
    </source>
</reference>
<dbReference type="PIRSF" id="PIRSF006060">
    <property type="entry name" value="AA_transporter"/>
    <property type="match status" value="1"/>
</dbReference>
<comment type="catalytic activity">
    <reaction evidence="6">
        <text>putrescine(in) + L-ornithine(out) = putrescine(out) + L-ornithine(in)</text>
        <dbReference type="Rhea" id="RHEA:28827"/>
        <dbReference type="ChEBI" id="CHEBI:46911"/>
        <dbReference type="ChEBI" id="CHEBI:326268"/>
    </reaction>
</comment>
<feature type="transmembrane region" description="Helical" evidence="6">
    <location>
        <begin position="189"/>
        <end position="208"/>
    </location>
</feature>
<keyword evidence="2 6" id="KW-1003">Cell membrane</keyword>
<evidence type="ECO:0000313" key="8">
    <source>
        <dbReference type="Proteomes" id="UP000744555"/>
    </source>
</evidence>
<evidence type="ECO:0000256" key="1">
    <source>
        <dbReference type="ARBA" id="ARBA00004651"/>
    </source>
</evidence>
<feature type="transmembrane region" description="Helical" evidence="6">
    <location>
        <begin position="150"/>
        <end position="169"/>
    </location>
</feature>
<dbReference type="PANTHER" id="PTHR42770:SF6">
    <property type="entry name" value="PUTRESCINE TRANSPORTER POTE"/>
    <property type="match status" value="1"/>
</dbReference>
<keyword evidence="5 6" id="KW-0472">Membrane</keyword>
<dbReference type="HAMAP" id="MF_02073">
    <property type="entry name" value="Putrescine_transp"/>
    <property type="match status" value="1"/>
</dbReference>
<feature type="transmembrane region" description="Helical" evidence="6">
    <location>
        <begin position="385"/>
        <end position="402"/>
    </location>
</feature>
<evidence type="ECO:0000313" key="7">
    <source>
        <dbReference type="EMBL" id="MBC9252302.1"/>
    </source>
</evidence>
<feature type="transmembrane region" description="Helical" evidence="6">
    <location>
        <begin position="114"/>
        <end position="138"/>
    </location>
</feature>
<feature type="transmembrane region" description="Helical" evidence="6">
    <location>
        <begin position="220"/>
        <end position="247"/>
    </location>
</feature>
<dbReference type="Pfam" id="PF13520">
    <property type="entry name" value="AA_permease_2"/>
    <property type="match status" value="1"/>
</dbReference>
<dbReference type="NCBIfam" id="NF007938">
    <property type="entry name" value="PRK10655.1"/>
    <property type="match status" value="1"/>
</dbReference>
<dbReference type="Gene3D" id="1.20.1740.10">
    <property type="entry name" value="Amino acid/polyamine transporter I"/>
    <property type="match status" value="1"/>
</dbReference>
<feature type="transmembrane region" description="Helical" evidence="6">
    <location>
        <begin position="408"/>
        <end position="427"/>
    </location>
</feature>
<dbReference type="InterPro" id="IPR027566">
    <property type="entry name" value="Symport/antiport_PotE"/>
</dbReference>
<feature type="transmembrane region" description="Helical" evidence="6">
    <location>
        <begin position="7"/>
        <end position="27"/>
    </location>
</feature>
<dbReference type="RefSeq" id="WP_187807770.1">
    <property type="nucleotide sequence ID" value="NZ_LZEU01000001.1"/>
</dbReference>
<evidence type="ECO:0000256" key="2">
    <source>
        <dbReference type="ARBA" id="ARBA00022475"/>
    </source>
</evidence>
<protein>
    <recommendedName>
        <fullName evidence="6">Putrescine transporter PotE</fullName>
    </recommendedName>
    <alternativeName>
        <fullName evidence="6">Putrescine-proton symporter / putrescine-ornithine antiporter</fullName>
    </alternativeName>
</protein>
<feature type="transmembrane region" description="Helical" evidence="6">
    <location>
        <begin position="310"/>
        <end position="330"/>
    </location>
</feature>
<keyword evidence="6" id="KW-0050">Antiport</keyword>
<evidence type="ECO:0000256" key="4">
    <source>
        <dbReference type="ARBA" id="ARBA00022989"/>
    </source>
</evidence>
<evidence type="ECO:0000256" key="6">
    <source>
        <dbReference type="HAMAP-Rule" id="MF_02073"/>
    </source>
</evidence>
<dbReference type="InterPro" id="IPR050367">
    <property type="entry name" value="APC_superfamily"/>
</dbReference>
<gene>
    <name evidence="6" type="primary">potE</name>
    <name evidence="7" type="ORF">A9179_18685</name>
</gene>
<comment type="catalytic activity">
    <reaction evidence="6">
        <text>putrescine(in) + H(+)(in) = putrescine(out) + H(+)(out)</text>
        <dbReference type="Rhea" id="RHEA:28891"/>
        <dbReference type="ChEBI" id="CHEBI:15378"/>
        <dbReference type="ChEBI" id="CHEBI:326268"/>
    </reaction>
</comment>
<comment type="subcellular location">
    <subcellularLocation>
        <location evidence="6">Cell inner membrane</location>
        <topology evidence="6">Multi-pass membrane protein</topology>
    </subcellularLocation>
    <subcellularLocation>
        <location evidence="1">Cell membrane</location>
        <topology evidence="1">Multi-pass membrane protein</topology>
    </subcellularLocation>
</comment>
<keyword evidence="6" id="KW-0029">Amino-acid transport</keyword>